<dbReference type="PANTHER" id="PTHR23041:SF78">
    <property type="entry name" value="E3 UBIQUITIN-PROTEIN LIGASE RNF4"/>
    <property type="match status" value="1"/>
</dbReference>
<dbReference type="PANTHER" id="PTHR23041">
    <property type="entry name" value="RING FINGER DOMAIN-CONTAINING"/>
    <property type="match status" value="1"/>
</dbReference>
<dbReference type="InterPro" id="IPR013083">
    <property type="entry name" value="Znf_RING/FYVE/PHD"/>
</dbReference>
<dbReference type="InterPro" id="IPR017907">
    <property type="entry name" value="Znf_RING_CS"/>
</dbReference>
<dbReference type="Gene3D" id="3.30.40.10">
    <property type="entry name" value="Zinc/RING finger domain, C3HC4 (zinc finger)"/>
    <property type="match status" value="1"/>
</dbReference>
<feature type="compositionally biased region" description="Polar residues" evidence="5">
    <location>
        <begin position="84"/>
        <end position="93"/>
    </location>
</feature>
<dbReference type="InterPro" id="IPR047134">
    <property type="entry name" value="RNF4"/>
</dbReference>
<feature type="compositionally biased region" description="Low complexity" evidence="5">
    <location>
        <begin position="49"/>
        <end position="66"/>
    </location>
</feature>
<sequence length="305" mass="33496">MCSDITYFEFSNFCKTATLSLSKEESKNKVAFPNEEEQMRTRSQRRSLEASSQSEQPQSEQIAAAAPVSQDEAEVVPPVEQPRQMATKSVSARNRTKVNKKQILDLDAIDSPSTSSCNSSANSSGIICISDSEESGELPVCVDLTNTNNKNQRAKKRPSLSQTVISIDDSDEEEDRAPAANGGRQNEPQKKPSPKAPVKAARKRPKIVLKELIPLTNQPDSRNAPPPPPADIGFSCNICMETMAEIRSSGKKIVTTPCGHPFCRPCLEMAACSVYGRMPGPNQVVNHCPKCRKKYSLRQLIELFV</sequence>
<protein>
    <submittedName>
        <fullName evidence="7">Oidioi.mRNA.OKI2018_I69.XSR.g15963.t1.cds</fullName>
    </submittedName>
</protein>
<evidence type="ECO:0000256" key="4">
    <source>
        <dbReference type="PROSITE-ProRule" id="PRU00175"/>
    </source>
</evidence>
<evidence type="ECO:0000256" key="3">
    <source>
        <dbReference type="ARBA" id="ARBA00022833"/>
    </source>
</evidence>
<dbReference type="EMBL" id="OU015569">
    <property type="protein sequence ID" value="CAG5098773.1"/>
    <property type="molecule type" value="Genomic_DNA"/>
</dbReference>
<keyword evidence="2 4" id="KW-0863">Zinc-finger</keyword>
<evidence type="ECO:0000313" key="7">
    <source>
        <dbReference type="EMBL" id="CAG5098773.1"/>
    </source>
</evidence>
<gene>
    <name evidence="7" type="ORF">OKIOD_LOCUS7521</name>
</gene>
<proteinExistence type="predicted"/>
<evidence type="ECO:0000313" key="8">
    <source>
        <dbReference type="Proteomes" id="UP001158576"/>
    </source>
</evidence>
<evidence type="ECO:0000259" key="6">
    <source>
        <dbReference type="PROSITE" id="PS50089"/>
    </source>
</evidence>
<keyword evidence="3" id="KW-0862">Zinc</keyword>
<dbReference type="PROSITE" id="PS00518">
    <property type="entry name" value="ZF_RING_1"/>
    <property type="match status" value="1"/>
</dbReference>
<feature type="region of interest" description="Disordered" evidence="5">
    <location>
        <begin position="150"/>
        <end position="203"/>
    </location>
</feature>
<dbReference type="SMART" id="SM00184">
    <property type="entry name" value="RING"/>
    <property type="match status" value="1"/>
</dbReference>
<accession>A0ABN7SKX2</accession>
<dbReference type="InterPro" id="IPR027370">
    <property type="entry name" value="Znf-RING_euk"/>
</dbReference>
<keyword evidence="8" id="KW-1185">Reference proteome</keyword>
<dbReference type="Proteomes" id="UP001158576">
    <property type="component" value="Chromosome XSR"/>
</dbReference>
<name>A0ABN7SKX2_OIKDI</name>
<feature type="region of interest" description="Disordered" evidence="5">
    <location>
        <begin position="22"/>
        <end position="100"/>
    </location>
</feature>
<dbReference type="SUPFAM" id="SSF57850">
    <property type="entry name" value="RING/U-box"/>
    <property type="match status" value="1"/>
</dbReference>
<feature type="domain" description="RING-type" evidence="6">
    <location>
        <begin position="236"/>
        <end position="292"/>
    </location>
</feature>
<dbReference type="Pfam" id="PF13445">
    <property type="entry name" value="zf-RING_UBOX"/>
    <property type="match status" value="1"/>
</dbReference>
<dbReference type="InterPro" id="IPR001841">
    <property type="entry name" value="Znf_RING"/>
</dbReference>
<reference evidence="7 8" key="1">
    <citation type="submission" date="2021-04" db="EMBL/GenBank/DDBJ databases">
        <authorList>
            <person name="Bliznina A."/>
        </authorList>
    </citation>
    <scope>NUCLEOTIDE SEQUENCE [LARGE SCALE GENOMIC DNA]</scope>
</reference>
<dbReference type="PROSITE" id="PS50089">
    <property type="entry name" value="ZF_RING_2"/>
    <property type="match status" value="1"/>
</dbReference>
<evidence type="ECO:0000256" key="1">
    <source>
        <dbReference type="ARBA" id="ARBA00022723"/>
    </source>
</evidence>
<evidence type="ECO:0000256" key="2">
    <source>
        <dbReference type="ARBA" id="ARBA00022771"/>
    </source>
</evidence>
<evidence type="ECO:0000256" key="5">
    <source>
        <dbReference type="SAM" id="MobiDB-lite"/>
    </source>
</evidence>
<keyword evidence="1" id="KW-0479">Metal-binding</keyword>
<organism evidence="7 8">
    <name type="scientific">Oikopleura dioica</name>
    <name type="common">Tunicate</name>
    <dbReference type="NCBI Taxonomy" id="34765"/>
    <lineage>
        <taxon>Eukaryota</taxon>
        <taxon>Metazoa</taxon>
        <taxon>Chordata</taxon>
        <taxon>Tunicata</taxon>
        <taxon>Appendicularia</taxon>
        <taxon>Copelata</taxon>
        <taxon>Oikopleuridae</taxon>
        <taxon>Oikopleura</taxon>
    </lineage>
</organism>